<dbReference type="Proteomes" id="UP000054538">
    <property type="component" value="Unassembled WGS sequence"/>
</dbReference>
<protein>
    <submittedName>
        <fullName evidence="1">Uncharacterized protein</fullName>
    </submittedName>
</protein>
<dbReference type="EMBL" id="KN825100">
    <property type="protein sequence ID" value="KIK94526.1"/>
    <property type="molecule type" value="Genomic_DNA"/>
</dbReference>
<keyword evidence="2" id="KW-1185">Reference proteome</keyword>
<accession>A0A0D0DX13</accession>
<organism evidence="1 2">
    <name type="scientific">Paxillus rubicundulus Ve08.2h10</name>
    <dbReference type="NCBI Taxonomy" id="930991"/>
    <lineage>
        <taxon>Eukaryota</taxon>
        <taxon>Fungi</taxon>
        <taxon>Dikarya</taxon>
        <taxon>Basidiomycota</taxon>
        <taxon>Agaricomycotina</taxon>
        <taxon>Agaricomycetes</taxon>
        <taxon>Agaricomycetidae</taxon>
        <taxon>Boletales</taxon>
        <taxon>Paxilineae</taxon>
        <taxon>Paxillaceae</taxon>
        <taxon>Paxillus</taxon>
    </lineage>
</organism>
<reference evidence="2" key="2">
    <citation type="submission" date="2015-01" db="EMBL/GenBank/DDBJ databases">
        <title>Evolutionary Origins and Diversification of the Mycorrhizal Mutualists.</title>
        <authorList>
            <consortium name="DOE Joint Genome Institute"/>
            <consortium name="Mycorrhizal Genomics Consortium"/>
            <person name="Kohler A."/>
            <person name="Kuo A."/>
            <person name="Nagy L.G."/>
            <person name="Floudas D."/>
            <person name="Copeland A."/>
            <person name="Barry K.W."/>
            <person name="Cichocki N."/>
            <person name="Veneault-Fourrey C."/>
            <person name="LaButti K."/>
            <person name="Lindquist E.A."/>
            <person name="Lipzen A."/>
            <person name="Lundell T."/>
            <person name="Morin E."/>
            <person name="Murat C."/>
            <person name="Riley R."/>
            <person name="Ohm R."/>
            <person name="Sun H."/>
            <person name="Tunlid A."/>
            <person name="Henrissat B."/>
            <person name="Grigoriev I.V."/>
            <person name="Hibbett D.S."/>
            <person name="Martin F."/>
        </authorList>
    </citation>
    <scope>NUCLEOTIDE SEQUENCE [LARGE SCALE GENOMIC DNA]</scope>
    <source>
        <strain evidence="2">Ve08.2h10</strain>
    </source>
</reference>
<evidence type="ECO:0000313" key="2">
    <source>
        <dbReference type="Proteomes" id="UP000054538"/>
    </source>
</evidence>
<dbReference type="HOGENOM" id="CLU_2441506_0_0_1"/>
<gene>
    <name evidence="1" type="ORF">PAXRUDRAFT_827912</name>
</gene>
<reference evidence="1 2" key="1">
    <citation type="submission" date="2014-04" db="EMBL/GenBank/DDBJ databases">
        <authorList>
            <consortium name="DOE Joint Genome Institute"/>
            <person name="Kuo A."/>
            <person name="Kohler A."/>
            <person name="Jargeat P."/>
            <person name="Nagy L.G."/>
            <person name="Floudas D."/>
            <person name="Copeland A."/>
            <person name="Barry K.W."/>
            <person name="Cichocki N."/>
            <person name="Veneault-Fourrey C."/>
            <person name="LaButti K."/>
            <person name="Lindquist E.A."/>
            <person name="Lipzen A."/>
            <person name="Lundell T."/>
            <person name="Morin E."/>
            <person name="Murat C."/>
            <person name="Sun H."/>
            <person name="Tunlid A."/>
            <person name="Henrissat B."/>
            <person name="Grigoriev I.V."/>
            <person name="Hibbett D.S."/>
            <person name="Martin F."/>
            <person name="Nordberg H.P."/>
            <person name="Cantor M.N."/>
            <person name="Hua S.X."/>
        </authorList>
    </citation>
    <scope>NUCLEOTIDE SEQUENCE [LARGE SCALE GENOMIC DNA]</scope>
    <source>
        <strain evidence="1 2">Ve08.2h10</strain>
    </source>
</reference>
<evidence type="ECO:0000313" key="1">
    <source>
        <dbReference type="EMBL" id="KIK94526.1"/>
    </source>
</evidence>
<dbReference type="AlphaFoldDB" id="A0A0D0DX13"/>
<proteinExistence type="predicted"/>
<dbReference type="InParanoid" id="A0A0D0DX13"/>
<sequence>MFVDLGGDAAIASRSYLFGNTDGPVWRRSALSARVATTRGGGRSGIEKCEKAHKCSKLTQYNQWETCKMQCNSDVTRRSCRLTKRPDLQL</sequence>
<name>A0A0D0DX13_9AGAM</name>